<keyword evidence="3" id="KW-1185">Reference proteome</keyword>
<evidence type="ECO:0000313" key="3">
    <source>
        <dbReference type="Proteomes" id="UP000814176"/>
    </source>
</evidence>
<dbReference type="EMBL" id="JADCUA010000050">
    <property type="protein sequence ID" value="KAH9828687.1"/>
    <property type="molecule type" value="Genomic_DNA"/>
</dbReference>
<feature type="region of interest" description="Disordered" evidence="1">
    <location>
        <begin position="73"/>
        <end position="116"/>
    </location>
</feature>
<proteinExistence type="predicted"/>
<feature type="region of interest" description="Disordered" evidence="1">
    <location>
        <begin position="202"/>
        <end position="230"/>
    </location>
</feature>
<dbReference type="Proteomes" id="UP000814176">
    <property type="component" value="Unassembled WGS sequence"/>
</dbReference>
<evidence type="ECO:0000313" key="2">
    <source>
        <dbReference type="EMBL" id="KAH9828687.1"/>
    </source>
</evidence>
<organism evidence="2 3">
    <name type="scientific">Rhodofomes roseus</name>
    <dbReference type="NCBI Taxonomy" id="34475"/>
    <lineage>
        <taxon>Eukaryota</taxon>
        <taxon>Fungi</taxon>
        <taxon>Dikarya</taxon>
        <taxon>Basidiomycota</taxon>
        <taxon>Agaricomycotina</taxon>
        <taxon>Agaricomycetes</taxon>
        <taxon>Polyporales</taxon>
        <taxon>Rhodofomes</taxon>
    </lineage>
</organism>
<evidence type="ECO:0000256" key="1">
    <source>
        <dbReference type="SAM" id="MobiDB-lite"/>
    </source>
</evidence>
<feature type="compositionally biased region" description="Polar residues" evidence="1">
    <location>
        <begin position="264"/>
        <end position="281"/>
    </location>
</feature>
<gene>
    <name evidence="2" type="ORF">C8Q71DRAFT_792988</name>
</gene>
<protein>
    <submittedName>
        <fullName evidence="2">Uncharacterized protein</fullName>
    </submittedName>
</protein>
<feature type="region of interest" description="Disordered" evidence="1">
    <location>
        <begin position="139"/>
        <end position="176"/>
    </location>
</feature>
<accession>A0ABQ8JX88</accession>
<dbReference type="RefSeq" id="XP_047772343.1">
    <property type="nucleotide sequence ID" value="XM_047925437.1"/>
</dbReference>
<feature type="compositionally biased region" description="Polar residues" evidence="1">
    <location>
        <begin position="208"/>
        <end position="229"/>
    </location>
</feature>
<sequence length="321" mass="34183">MTVEKDVDDEVTATHKAPASPLPSVTLPYKKWRTAGSIASAPPCFTGKNNMERIEPSQRAPLTAPLACLATPAKLFGGDTPRPSNVSSQASSSNTLLGSSGDASSKTSSSEPEASQIVPNASVLSFCRLENAGAIRRRQAGSTAMAFTSSSRSSKSLHPSRKVISRIPDSMRGPEGRPLNALPEVIFTQRYANPIPIPFNINLRRSDGGQNSSESTAHSADNSQDTFNMETPRVGMQLTKGKFGSLRRLGNKLRKSVSLRHRSASLSIDGQQSPRVSTNLGGTPLRPVATRSRSRSLSSSLPTALGLEIGNEGLAWEYSLP</sequence>
<feature type="compositionally biased region" description="Acidic residues" evidence="1">
    <location>
        <begin position="1"/>
        <end position="11"/>
    </location>
</feature>
<feature type="compositionally biased region" description="Low complexity" evidence="1">
    <location>
        <begin position="84"/>
        <end position="115"/>
    </location>
</feature>
<comment type="caution">
    <text evidence="2">The sequence shown here is derived from an EMBL/GenBank/DDBJ whole genome shotgun (WGS) entry which is preliminary data.</text>
</comment>
<feature type="region of interest" description="Disordered" evidence="1">
    <location>
        <begin position="261"/>
        <end position="288"/>
    </location>
</feature>
<dbReference type="GeneID" id="72006169"/>
<name>A0ABQ8JX88_9APHY</name>
<feature type="region of interest" description="Disordered" evidence="1">
    <location>
        <begin position="1"/>
        <end position="26"/>
    </location>
</feature>
<reference evidence="2 3" key="1">
    <citation type="journal article" date="2021" name="Environ. Microbiol.">
        <title>Gene family expansions and transcriptome signatures uncover fungal adaptations to wood decay.</title>
        <authorList>
            <person name="Hage H."/>
            <person name="Miyauchi S."/>
            <person name="Viragh M."/>
            <person name="Drula E."/>
            <person name="Min B."/>
            <person name="Chaduli D."/>
            <person name="Navarro D."/>
            <person name="Favel A."/>
            <person name="Norest M."/>
            <person name="Lesage-Meessen L."/>
            <person name="Balint B."/>
            <person name="Merenyi Z."/>
            <person name="de Eugenio L."/>
            <person name="Morin E."/>
            <person name="Martinez A.T."/>
            <person name="Baldrian P."/>
            <person name="Stursova M."/>
            <person name="Martinez M.J."/>
            <person name="Novotny C."/>
            <person name="Magnuson J.K."/>
            <person name="Spatafora J.W."/>
            <person name="Maurice S."/>
            <person name="Pangilinan J."/>
            <person name="Andreopoulos W."/>
            <person name="LaButti K."/>
            <person name="Hundley H."/>
            <person name="Na H."/>
            <person name="Kuo A."/>
            <person name="Barry K."/>
            <person name="Lipzen A."/>
            <person name="Henrissat B."/>
            <person name="Riley R."/>
            <person name="Ahrendt S."/>
            <person name="Nagy L.G."/>
            <person name="Grigoriev I.V."/>
            <person name="Martin F."/>
            <person name="Rosso M.N."/>
        </authorList>
    </citation>
    <scope>NUCLEOTIDE SEQUENCE [LARGE SCALE GENOMIC DNA]</scope>
    <source>
        <strain evidence="2 3">CIRM-BRFM 1785</strain>
    </source>
</reference>